<dbReference type="InterPro" id="IPR002563">
    <property type="entry name" value="Flavin_Rdtase-like_dom"/>
</dbReference>
<dbReference type="InterPro" id="IPR012349">
    <property type="entry name" value="Split_barrel_FMN-bd"/>
</dbReference>
<dbReference type="Gene3D" id="2.30.110.10">
    <property type="entry name" value="Electron Transport, Fmn-binding Protein, Chain A"/>
    <property type="match status" value="1"/>
</dbReference>
<accession>A0ABR9K175</accession>
<dbReference type="Proteomes" id="UP000627838">
    <property type="component" value="Unassembled WGS sequence"/>
</dbReference>
<evidence type="ECO:0000259" key="3">
    <source>
        <dbReference type="SMART" id="SM00903"/>
    </source>
</evidence>
<organism evidence="4 5">
    <name type="scientific">Actinomadura algeriensis</name>
    <dbReference type="NCBI Taxonomy" id="1679523"/>
    <lineage>
        <taxon>Bacteria</taxon>
        <taxon>Bacillati</taxon>
        <taxon>Actinomycetota</taxon>
        <taxon>Actinomycetes</taxon>
        <taxon>Streptosporangiales</taxon>
        <taxon>Thermomonosporaceae</taxon>
        <taxon>Actinomadura</taxon>
    </lineage>
</organism>
<dbReference type="SUPFAM" id="SSF50475">
    <property type="entry name" value="FMN-binding split barrel"/>
    <property type="match status" value="1"/>
</dbReference>
<evidence type="ECO:0000313" key="4">
    <source>
        <dbReference type="EMBL" id="MBE1536590.1"/>
    </source>
</evidence>
<dbReference type="InterPro" id="IPR050268">
    <property type="entry name" value="NADH-dep_flavin_reductase"/>
</dbReference>
<dbReference type="EMBL" id="JADBDZ010000001">
    <property type="protein sequence ID" value="MBE1536590.1"/>
    <property type="molecule type" value="Genomic_DNA"/>
</dbReference>
<dbReference type="SMART" id="SM00903">
    <property type="entry name" value="Flavin_Reduct"/>
    <property type="match status" value="1"/>
</dbReference>
<reference evidence="4 5" key="1">
    <citation type="submission" date="2020-10" db="EMBL/GenBank/DDBJ databases">
        <title>Sequencing the genomes of 1000 actinobacteria strains.</title>
        <authorList>
            <person name="Klenk H.-P."/>
        </authorList>
    </citation>
    <scope>NUCLEOTIDE SEQUENCE [LARGE SCALE GENOMIC DNA]</scope>
    <source>
        <strain evidence="4 5">DSM 46744</strain>
    </source>
</reference>
<dbReference type="PANTHER" id="PTHR30466:SF11">
    <property type="entry name" value="FLAVIN-DEPENDENT MONOOXYGENASE, REDUCTASE SUBUNIT HSAB"/>
    <property type="match status" value="1"/>
</dbReference>
<evidence type="ECO:0000256" key="1">
    <source>
        <dbReference type="ARBA" id="ARBA00008898"/>
    </source>
</evidence>
<comment type="caution">
    <text evidence="4">The sequence shown here is derived from an EMBL/GenBank/DDBJ whole genome shotgun (WGS) entry which is preliminary data.</text>
</comment>
<gene>
    <name evidence="4" type="ORF">H4W34_006423</name>
</gene>
<sequence length="200" mass="21158">MTTSDPFPPTPRRADTVDNAVQANDARNTASTSEAEIAPDALRRVLSHYPTGVVAVTSVHGPPGKGEPVGMAVGSFTSVSLRPALVGFFPDAGSTTWPRIREAGRFCVNVLGEDHQDVCRAFATRGADKFASLDWTPGPSGSPVLADALSWIDCRLERVTEAGDHFLALGRVLDMGVRGTGGPLIFYRGGYGGYREPLAS</sequence>
<keyword evidence="5" id="KW-1185">Reference proteome</keyword>
<protein>
    <submittedName>
        <fullName evidence="4">Flavin reductase (DIM6/NTAB) family NADH-FMN oxidoreductase RutF</fullName>
    </submittedName>
</protein>
<evidence type="ECO:0000313" key="5">
    <source>
        <dbReference type="Proteomes" id="UP000627838"/>
    </source>
</evidence>
<name>A0ABR9K175_9ACTN</name>
<keyword evidence="2" id="KW-0560">Oxidoreductase</keyword>
<comment type="similarity">
    <text evidence="1">Belongs to the non-flavoprotein flavin reductase family.</text>
</comment>
<dbReference type="RefSeq" id="WP_192762604.1">
    <property type="nucleotide sequence ID" value="NZ_JADBDZ010000001.1"/>
</dbReference>
<feature type="domain" description="Flavin reductase like" evidence="3">
    <location>
        <begin position="46"/>
        <end position="193"/>
    </location>
</feature>
<proteinExistence type="inferred from homology"/>
<dbReference type="Pfam" id="PF01613">
    <property type="entry name" value="Flavin_Reduct"/>
    <property type="match status" value="1"/>
</dbReference>
<evidence type="ECO:0000256" key="2">
    <source>
        <dbReference type="ARBA" id="ARBA00023002"/>
    </source>
</evidence>
<dbReference type="PANTHER" id="PTHR30466">
    <property type="entry name" value="FLAVIN REDUCTASE"/>
    <property type="match status" value="1"/>
</dbReference>